<comment type="caution">
    <text evidence="4">The sequence shown here is derived from an EMBL/GenBank/DDBJ whole genome shotgun (WGS) entry which is preliminary data.</text>
</comment>
<protein>
    <submittedName>
        <fullName evidence="4">Extracellular solute-binding protein</fullName>
    </submittedName>
</protein>
<organism evidence="4 5">
    <name type="scientific">Paenibacillus solisilvae</name>
    <dbReference type="NCBI Taxonomy" id="2486751"/>
    <lineage>
        <taxon>Bacteria</taxon>
        <taxon>Bacillati</taxon>
        <taxon>Bacillota</taxon>
        <taxon>Bacilli</taxon>
        <taxon>Bacillales</taxon>
        <taxon>Paenibacillaceae</taxon>
        <taxon>Paenibacillus</taxon>
    </lineage>
</organism>
<dbReference type="InterPro" id="IPR050490">
    <property type="entry name" value="Bact_solute-bd_prot1"/>
</dbReference>
<dbReference type="CDD" id="cd13580">
    <property type="entry name" value="PBP2_AlgQ_like_1"/>
    <property type="match status" value="1"/>
</dbReference>
<feature type="compositionally biased region" description="Low complexity" evidence="2">
    <location>
        <begin position="47"/>
        <end position="61"/>
    </location>
</feature>
<evidence type="ECO:0000313" key="4">
    <source>
        <dbReference type="EMBL" id="MFC5653243.1"/>
    </source>
</evidence>
<keyword evidence="1 3" id="KW-0732">Signal</keyword>
<feature type="chain" id="PRO_5046085793" evidence="3">
    <location>
        <begin position="21"/>
        <end position="569"/>
    </location>
</feature>
<dbReference type="PANTHER" id="PTHR43649">
    <property type="entry name" value="ARABINOSE-BINDING PROTEIN-RELATED"/>
    <property type="match status" value="1"/>
</dbReference>
<dbReference type="SUPFAM" id="SSF53850">
    <property type="entry name" value="Periplasmic binding protein-like II"/>
    <property type="match status" value="1"/>
</dbReference>
<evidence type="ECO:0000256" key="1">
    <source>
        <dbReference type="ARBA" id="ARBA00022729"/>
    </source>
</evidence>
<keyword evidence="5" id="KW-1185">Reference proteome</keyword>
<dbReference type="RefSeq" id="WP_379191899.1">
    <property type="nucleotide sequence ID" value="NZ_JBHSOW010000119.1"/>
</dbReference>
<accession>A0ABW0W6D8</accession>
<feature type="signal peptide" evidence="3">
    <location>
        <begin position="1"/>
        <end position="20"/>
    </location>
</feature>
<gene>
    <name evidence="4" type="ORF">ACFPYJ_29840</name>
</gene>
<feature type="region of interest" description="Disordered" evidence="2">
    <location>
        <begin position="25"/>
        <end position="72"/>
    </location>
</feature>
<evidence type="ECO:0000256" key="2">
    <source>
        <dbReference type="SAM" id="MobiDB-lite"/>
    </source>
</evidence>
<dbReference type="PROSITE" id="PS51257">
    <property type="entry name" value="PROKAR_LIPOPROTEIN"/>
    <property type="match status" value="1"/>
</dbReference>
<dbReference type="Proteomes" id="UP001596047">
    <property type="component" value="Unassembled WGS sequence"/>
</dbReference>
<proteinExistence type="predicted"/>
<evidence type="ECO:0000313" key="5">
    <source>
        <dbReference type="Proteomes" id="UP001596047"/>
    </source>
</evidence>
<dbReference type="Gene3D" id="3.40.190.10">
    <property type="entry name" value="Periplasmic binding protein-like II"/>
    <property type="match status" value="2"/>
</dbReference>
<sequence>MKKVALVSLISIFIAITVLSGCSSNNTSENTSKVENTATNDASTNQTKTNDTAVTNETTTEQGVPEKYDPPIEMTTVGVNYPTVKFSEGESRTDNVWTRAYLDKFGIKLNYKWVVDDTQLEQKTNLMLSTGEIPDFMNVTDIQFKQLYDAGLIEDLTDVYEKYASESVKRMMTAGGPIAMDSAKFNGRLMGIPYTMSNKEVADVIFIRQDWMDKLGLPAPKSMQDVLAISEAFTTKDPDGNGKADTFGLAADKGMTMLNGFINGYHAYRDLWIKDSTGNLVYSDIQPEMRAALQALQGMYKSKQLDQEFSVKEFAKVSESLAASKVGILYYPPYGGSYPLQSVRDNNPSSDWTAYPLPSIDSTPAAPQVGASTNGYWVVKKGYEHPEAILKIMDFWIKTFYENKSREVMEKYVTTPDGNTPWLLSAIFSYEGFFNVDVQQDIKAVIEGSKKFDDINPIAQDTYTKVMNFVERKDEKFWGFDEVYGLHGARAITKEVYLANNLFTENQFYSTATQTMGVKMATLQKMRDVAFTKIITGAPIEEFDQFVESWNKSGGEQITKEVNDWYKSK</sequence>
<reference evidence="5" key="1">
    <citation type="journal article" date="2019" name="Int. J. Syst. Evol. Microbiol.">
        <title>The Global Catalogue of Microorganisms (GCM) 10K type strain sequencing project: providing services to taxonomists for standard genome sequencing and annotation.</title>
        <authorList>
            <consortium name="The Broad Institute Genomics Platform"/>
            <consortium name="The Broad Institute Genome Sequencing Center for Infectious Disease"/>
            <person name="Wu L."/>
            <person name="Ma J."/>
        </authorList>
    </citation>
    <scope>NUCLEOTIDE SEQUENCE [LARGE SCALE GENOMIC DNA]</scope>
    <source>
        <strain evidence="5">CGMCC 1.3240</strain>
    </source>
</reference>
<feature type="compositionally biased region" description="Polar residues" evidence="2">
    <location>
        <begin position="25"/>
        <end position="46"/>
    </location>
</feature>
<evidence type="ECO:0000256" key="3">
    <source>
        <dbReference type="SAM" id="SignalP"/>
    </source>
</evidence>
<dbReference type="EMBL" id="JBHSOW010000119">
    <property type="protein sequence ID" value="MFC5653243.1"/>
    <property type="molecule type" value="Genomic_DNA"/>
</dbReference>
<dbReference type="PANTHER" id="PTHR43649:SF33">
    <property type="entry name" value="POLYGALACTURONAN_RHAMNOGALACTURONAN-BINDING PROTEIN YTCQ"/>
    <property type="match status" value="1"/>
</dbReference>
<name>A0ABW0W6D8_9BACL</name>